<dbReference type="EMBL" id="BLKZ01000001">
    <property type="protein sequence ID" value="GFG89219.1"/>
    <property type="molecule type" value="Genomic_DNA"/>
</dbReference>
<protein>
    <submittedName>
        <fullName evidence="2">Uncharacterized protein</fullName>
    </submittedName>
</protein>
<feature type="region of interest" description="Disordered" evidence="1">
    <location>
        <begin position="1"/>
        <end position="65"/>
    </location>
</feature>
<organism evidence="2 3">
    <name type="scientific">Mycobacterium bourgelatii</name>
    <dbReference type="NCBI Taxonomy" id="1273442"/>
    <lineage>
        <taxon>Bacteria</taxon>
        <taxon>Bacillati</taxon>
        <taxon>Actinomycetota</taxon>
        <taxon>Actinomycetes</taxon>
        <taxon>Mycobacteriales</taxon>
        <taxon>Mycobacteriaceae</taxon>
        <taxon>Mycobacterium</taxon>
    </lineage>
</organism>
<proteinExistence type="predicted"/>
<name>A0A7I9YKR5_MYCBU</name>
<gene>
    <name evidence="2" type="ORF">MBOU_12610</name>
</gene>
<evidence type="ECO:0000256" key="1">
    <source>
        <dbReference type="SAM" id="MobiDB-lite"/>
    </source>
</evidence>
<evidence type="ECO:0000313" key="2">
    <source>
        <dbReference type="EMBL" id="GFG89219.1"/>
    </source>
</evidence>
<evidence type="ECO:0000313" key="3">
    <source>
        <dbReference type="Proteomes" id="UP000465360"/>
    </source>
</evidence>
<dbReference type="Proteomes" id="UP000465360">
    <property type="component" value="Unassembled WGS sequence"/>
</dbReference>
<dbReference type="AlphaFoldDB" id="A0A7I9YKR5"/>
<sequence length="65" mass="7261">MPQQHFEARGTMGGMDPKPPPAAAPKAPRARVTPEDLERFGDEDSMRQASNDDWLRDEAPPHHRG</sequence>
<accession>A0A7I9YKR5</accession>
<keyword evidence="3" id="KW-1185">Reference proteome</keyword>
<feature type="compositionally biased region" description="Basic and acidic residues" evidence="1">
    <location>
        <begin position="32"/>
        <end position="46"/>
    </location>
</feature>
<feature type="compositionally biased region" description="Basic and acidic residues" evidence="1">
    <location>
        <begin position="53"/>
        <end position="65"/>
    </location>
</feature>
<comment type="caution">
    <text evidence="2">The sequence shown here is derived from an EMBL/GenBank/DDBJ whole genome shotgun (WGS) entry which is preliminary data.</text>
</comment>
<reference evidence="2 3" key="1">
    <citation type="journal article" date="2019" name="Emerg. Microbes Infect.">
        <title>Comprehensive subspecies identification of 175 nontuberculous mycobacteria species based on 7547 genomic profiles.</title>
        <authorList>
            <person name="Matsumoto Y."/>
            <person name="Kinjo T."/>
            <person name="Motooka D."/>
            <person name="Nabeya D."/>
            <person name="Jung N."/>
            <person name="Uechi K."/>
            <person name="Horii T."/>
            <person name="Iida T."/>
            <person name="Fujita J."/>
            <person name="Nakamura S."/>
        </authorList>
    </citation>
    <scope>NUCLEOTIDE SEQUENCE [LARGE SCALE GENOMIC DNA]</scope>
    <source>
        <strain evidence="2 3">JCM 30725</strain>
    </source>
</reference>